<dbReference type="SUPFAM" id="SSF103473">
    <property type="entry name" value="MFS general substrate transporter"/>
    <property type="match status" value="1"/>
</dbReference>
<keyword evidence="3" id="KW-1003">Cell membrane</keyword>
<keyword evidence="2" id="KW-0813">Transport</keyword>
<dbReference type="RefSeq" id="WP_131160810.1">
    <property type="nucleotide sequence ID" value="NZ_BDMD01000141.1"/>
</dbReference>
<dbReference type="InterPro" id="IPR020846">
    <property type="entry name" value="MFS_dom"/>
</dbReference>
<feature type="transmembrane region" description="Helical" evidence="7">
    <location>
        <begin position="341"/>
        <end position="358"/>
    </location>
</feature>
<evidence type="ECO:0000256" key="5">
    <source>
        <dbReference type="ARBA" id="ARBA00022989"/>
    </source>
</evidence>
<dbReference type="Gene3D" id="1.20.1250.20">
    <property type="entry name" value="MFS general substrate transporter like domains"/>
    <property type="match status" value="2"/>
</dbReference>
<feature type="transmembrane region" description="Helical" evidence="7">
    <location>
        <begin position="206"/>
        <end position="228"/>
    </location>
</feature>
<evidence type="ECO:0000256" key="3">
    <source>
        <dbReference type="ARBA" id="ARBA00022475"/>
    </source>
</evidence>
<feature type="transmembrane region" description="Helical" evidence="7">
    <location>
        <begin position="50"/>
        <end position="69"/>
    </location>
</feature>
<evidence type="ECO:0000256" key="2">
    <source>
        <dbReference type="ARBA" id="ARBA00022448"/>
    </source>
</evidence>
<keyword evidence="4 7" id="KW-0812">Transmembrane</keyword>
<dbReference type="PANTHER" id="PTHR42718">
    <property type="entry name" value="MAJOR FACILITATOR SUPERFAMILY MULTIDRUG TRANSPORTER MFSC"/>
    <property type="match status" value="1"/>
</dbReference>
<keyword evidence="5 7" id="KW-1133">Transmembrane helix</keyword>
<keyword evidence="6 7" id="KW-0472">Membrane</keyword>
<evidence type="ECO:0000256" key="7">
    <source>
        <dbReference type="SAM" id="Phobius"/>
    </source>
</evidence>
<sequence length="488" mass="52017">MSPGEESKINLTTKALSLALTAFLVMYVEAVLYTSVPAIQAELGISPVEASWIFTSYLVTGSVLIPLMGRIGDAIGRRRTLILILTIFGISLLLGGSVNSFRLLLGLRAAQGVGMTALPLIYAIVREEFPPNRAPVIQGILAAMNGIGLLIALPAGGWVTENLDWRLNFVLISPLALLSILLNIALLKDTRDLSLDKSVSGVRVSVASVLSFAALVTSLLVLITVHTTGESGKYAQGLLLAIFIVSLLAFRWSERRSSAPLLPISTLNRNVKLGVFCASIIAVTFQLVLFVLPYLLQTPPPNGFGLTPTESGAYMMLLIVSYAISSPLAGYLVVRVGMKRTAYAGSLLSAAAYLTVAVKPLQSPLLEVTLVSLGLVGMAFINNSLINIVVYSADKSYLSTTTSLYTLLRTLGSSLGPLIGGLIFSMYSYSEIKTTQITSSSIEPLSYSLAFAVASSLFLIVLATVSLIDEPFSPKGFVDKQSLDITKL</sequence>
<dbReference type="PROSITE" id="PS50850">
    <property type="entry name" value="MFS"/>
    <property type="match status" value="1"/>
</dbReference>
<evidence type="ECO:0000313" key="10">
    <source>
        <dbReference type="Proteomes" id="UP000291213"/>
    </source>
</evidence>
<evidence type="ECO:0000256" key="4">
    <source>
        <dbReference type="ARBA" id="ARBA00022692"/>
    </source>
</evidence>
<feature type="transmembrane region" description="Helical" evidence="7">
    <location>
        <begin position="137"/>
        <end position="159"/>
    </location>
</feature>
<feature type="transmembrane region" description="Helical" evidence="7">
    <location>
        <begin position="312"/>
        <end position="334"/>
    </location>
</feature>
<dbReference type="InterPro" id="IPR011701">
    <property type="entry name" value="MFS"/>
</dbReference>
<feature type="domain" description="Major facilitator superfamily (MFS) profile" evidence="8">
    <location>
        <begin position="14"/>
        <end position="473"/>
    </location>
</feature>
<feature type="transmembrane region" description="Helical" evidence="7">
    <location>
        <begin position="273"/>
        <end position="292"/>
    </location>
</feature>
<dbReference type="GO" id="GO:0005886">
    <property type="term" value="C:plasma membrane"/>
    <property type="evidence" value="ECO:0007669"/>
    <property type="project" value="UniProtKB-SubCell"/>
</dbReference>
<comment type="caution">
    <text evidence="9">The sequence shown here is derived from an EMBL/GenBank/DDBJ whole genome shotgun (WGS) entry which is preliminary data.</text>
</comment>
<dbReference type="AlphaFoldDB" id="A0A401HC19"/>
<feature type="transmembrane region" description="Helical" evidence="7">
    <location>
        <begin position="165"/>
        <end position="186"/>
    </location>
</feature>
<accession>A0A401HC19</accession>
<evidence type="ECO:0000313" key="9">
    <source>
        <dbReference type="EMBL" id="GBF09912.1"/>
    </source>
</evidence>
<feature type="transmembrane region" description="Helical" evidence="7">
    <location>
        <begin position="370"/>
        <end position="392"/>
    </location>
</feature>
<feature type="transmembrane region" description="Helical" evidence="7">
    <location>
        <begin position="105"/>
        <end position="125"/>
    </location>
</feature>
<gene>
    <name evidence="9" type="ORF">apy_16370</name>
</gene>
<feature type="transmembrane region" description="Helical" evidence="7">
    <location>
        <begin position="234"/>
        <end position="252"/>
    </location>
</feature>
<reference evidence="9 10" key="1">
    <citation type="submission" date="2017-02" db="EMBL/GenBank/DDBJ databases">
        <title>isolation and characterization of a novel temperate virus Aeropyrum globular virus 1 infecting hyperthermophilic archaeon Aeropyrum.</title>
        <authorList>
            <person name="Yumiya M."/>
            <person name="Yoshida T."/>
            <person name="Sako Y."/>
        </authorList>
    </citation>
    <scope>NUCLEOTIDE SEQUENCE [LARGE SCALE GENOMIC DNA]</scope>
    <source>
        <strain evidence="9 10">YK1-12-2013</strain>
    </source>
</reference>
<dbReference type="InterPro" id="IPR036259">
    <property type="entry name" value="MFS_trans_sf"/>
</dbReference>
<feature type="transmembrane region" description="Helical" evidence="7">
    <location>
        <begin position="81"/>
        <end position="99"/>
    </location>
</feature>
<comment type="subcellular location">
    <subcellularLocation>
        <location evidence="1">Cell membrane</location>
        <topology evidence="1">Multi-pass membrane protein</topology>
    </subcellularLocation>
</comment>
<dbReference type="PANTHER" id="PTHR42718:SF46">
    <property type="entry name" value="BLR6921 PROTEIN"/>
    <property type="match status" value="1"/>
</dbReference>
<evidence type="ECO:0000256" key="1">
    <source>
        <dbReference type="ARBA" id="ARBA00004651"/>
    </source>
</evidence>
<protein>
    <submittedName>
        <fullName evidence="9">Putative MFS transporter</fullName>
    </submittedName>
</protein>
<dbReference type="OrthoDB" id="117970at2157"/>
<dbReference type="Pfam" id="PF07690">
    <property type="entry name" value="MFS_1"/>
    <property type="match status" value="1"/>
</dbReference>
<feature type="transmembrane region" description="Helical" evidence="7">
    <location>
        <begin position="404"/>
        <end position="427"/>
    </location>
</feature>
<evidence type="ECO:0000256" key="6">
    <source>
        <dbReference type="ARBA" id="ARBA00023136"/>
    </source>
</evidence>
<dbReference type="EMBL" id="BDMD01000141">
    <property type="protein sequence ID" value="GBF09912.1"/>
    <property type="molecule type" value="Genomic_DNA"/>
</dbReference>
<dbReference type="Proteomes" id="UP000291213">
    <property type="component" value="Unassembled WGS sequence"/>
</dbReference>
<proteinExistence type="predicted"/>
<organism evidence="9 10">
    <name type="scientific">Aeropyrum pernix</name>
    <dbReference type="NCBI Taxonomy" id="56636"/>
    <lineage>
        <taxon>Archaea</taxon>
        <taxon>Thermoproteota</taxon>
        <taxon>Thermoprotei</taxon>
        <taxon>Desulfurococcales</taxon>
        <taxon>Desulfurococcaceae</taxon>
        <taxon>Aeropyrum</taxon>
    </lineage>
</organism>
<evidence type="ECO:0000259" key="8">
    <source>
        <dbReference type="PROSITE" id="PS50850"/>
    </source>
</evidence>
<dbReference type="CDD" id="cd17504">
    <property type="entry name" value="MFS_MMR_MDR_like"/>
    <property type="match status" value="1"/>
</dbReference>
<dbReference type="GO" id="GO:0022857">
    <property type="term" value="F:transmembrane transporter activity"/>
    <property type="evidence" value="ECO:0007669"/>
    <property type="project" value="InterPro"/>
</dbReference>
<name>A0A401HC19_AERPX</name>
<feature type="transmembrane region" description="Helical" evidence="7">
    <location>
        <begin position="447"/>
        <end position="468"/>
    </location>
</feature>